<proteinExistence type="predicted"/>
<evidence type="ECO:0000313" key="3">
    <source>
        <dbReference type="Proteomes" id="UP001524478"/>
    </source>
</evidence>
<feature type="transmembrane region" description="Helical" evidence="1">
    <location>
        <begin position="20"/>
        <end position="37"/>
    </location>
</feature>
<keyword evidence="3" id="KW-1185">Reference proteome</keyword>
<sequence>MKYNCTKTKKEIIIKKLKVLIDYKTLIAAVFLIIGYLKSSIFIFLLGSTYFLLYLVIIVQSLLSKQKAISLDFILEEDELIAKIENQQLMFPFSDIKTMKENKHSLIIKMDKKSGTALRRFEIPYDLEGKHIEFIKELKNKYENYRPKKDIKDNQEEYILRFKLNPKQGLIRYMKYSRSVCISIFMSIIYIFFALMLIDIKPFASAILIFLTALLWIRYYID</sequence>
<dbReference type="Proteomes" id="UP001524478">
    <property type="component" value="Unassembled WGS sequence"/>
</dbReference>
<name>A0ABT1SD69_9FIRM</name>
<accession>A0ABT1SD69</accession>
<dbReference type="RefSeq" id="WP_256312175.1">
    <property type="nucleotide sequence ID" value="NZ_JANGAC010000012.1"/>
</dbReference>
<reference evidence="2 3" key="1">
    <citation type="submission" date="2022-06" db="EMBL/GenBank/DDBJ databases">
        <title>Isolation of gut microbiota from human fecal samples.</title>
        <authorList>
            <person name="Pamer E.G."/>
            <person name="Barat B."/>
            <person name="Waligurski E."/>
            <person name="Medina S."/>
            <person name="Paddock L."/>
            <person name="Mostad J."/>
        </authorList>
    </citation>
    <scope>NUCLEOTIDE SEQUENCE [LARGE SCALE GENOMIC DNA]</scope>
    <source>
        <strain evidence="2 3">DFI.7.95</strain>
    </source>
</reference>
<keyword evidence="1" id="KW-0472">Membrane</keyword>
<keyword evidence="1" id="KW-0812">Transmembrane</keyword>
<feature type="transmembrane region" description="Helical" evidence="1">
    <location>
        <begin position="176"/>
        <end position="197"/>
    </location>
</feature>
<keyword evidence="1" id="KW-1133">Transmembrane helix</keyword>
<organism evidence="2 3">
    <name type="scientific">Tissierella carlieri</name>
    <dbReference type="NCBI Taxonomy" id="689904"/>
    <lineage>
        <taxon>Bacteria</taxon>
        <taxon>Bacillati</taxon>
        <taxon>Bacillota</taxon>
        <taxon>Tissierellia</taxon>
        <taxon>Tissierellales</taxon>
        <taxon>Tissierellaceae</taxon>
        <taxon>Tissierella</taxon>
    </lineage>
</organism>
<feature type="transmembrane region" description="Helical" evidence="1">
    <location>
        <begin position="203"/>
        <end position="221"/>
    </location>
</feature>
<feature type="transmembrane region" description="Helical" evidence="1">
    <location>
        <begin position="43"/>
        <end position="63"/>
    </location>
</feature>
<evidence type="ECO:0008006" key="4">
    <source>
        <dbReference type="Google" id="ProtNLM"/>
    </source>
</evidence>
<comment type="caution">
    <text evidence="2">The sequence shown here is derived from an EMBL/GenBank/DDBJ whole genome shotgun (WGS) entry which is preliminary data.</text>
</comment>
<gene>
    <name evidence="2" type="ORF">NE686_15105</name>
</gene>
<evidence type="ECO:0000313" key="2">
    <source>
        <dbReference type="EMBL" id="MCQ4924429.1"/>
    </source>
</evidence>
<protein>
    <recommendedName>
        <fullName evidence="4">YcxB-like protein domain-containing protein</fullName>
    </recommendedName>
</protein>
<dbReference type="EMBL" id="JANGAC010000012">
    <property type="protein sequence ID" value="MCQ4924429.1"/>
    <property type="molecule type" value="Genomic_DNA"/>
</dbReference>
<evidence type="ECO:0000256" key="1">
    <source>
        <dbReference type="SAM" id="Phobius"/>
    </source>
</evidence>